<comment type="caution">
    <text evidence="2">The sequence shown here is derived from an EMBL/GenBank/DDBJ whole genome shotgun (WGS) entry which is preliminary data.</text>
</comment>
<evidence type="ECO:0000313" key="3">
    <source>
        <dbReference type="Proteomes" id="UP001321492"/>
    </source>
</evidence>
<protein>
    <recommendedName>
        <fullName evidence="4">DUF465 domain-containing protein</fullName>
    </recommendedName>
</protein>
<evidence type="ECO:0000256" key="1">
    <source>
        <dbReference type="SAM" id="MobiDB-lite"/>
    </source>
</evidence>
<evidence type="ECO:0000313" key="2">
    <source>
        <dbReference type="EMBL" id="MDJ1159914.1"/>
    </source>
</evidence>
<proteinExistence type="predicted"/>
<feature type="region of interest" description="Disordered" evidence="1">
    <location>
        <begin position="1"/>
        <end position="23"/>
    </location>
</feature>
<accession>A0ABT7AKL9</accession>
<name>A0ABT7AKL9_9HYPH</name>
<dbReference type="RefSeq" id="WP_283741913.1">
    <property type="nucleotide sequence ID" value="NZ_JASJEV010000014.1"/>
</dbReference>
<feature type="compositionally biased region" description="Basic and acidic residues" evidence="1">
    <location>
        <begin position="12"/>
        <end position="22"/>
    </location>
</feature>
<reference evidence="2 3" key="1">
    <citation type="submission" date="2023-05" db="EMBL/GenBank/DDBJ databases">
        <title>Chelatococcus sp. nov., a moderately thermophilic bacterium isolated from hot spring microbial mat.</title>
        <authorList>
            <person name="Hu C.-J."/>
            <person name="Li W.-J."/>
        </authorList>
    </citation>
    <scope>NUCLEOTIDE SEQUENCE [LARGE SCALE GENOMIC DNA]</scope>
    <source>
        <strain evidence="2 3">SYSU G07232</strain>
    </source>
</reference>
<organism evidence="2 3">
    <name type="scientific">Chelatococcus albus</name>
    <dbReference type="NCBI Taxonomy" id="3047466"/>
    <lineage>
        <taxon>Bacteria</taxon>
        <taxon>Pseudomonadati</taxon>
        <taxon>Pseudomonadota</taxon>
        <taxon>Alphaproteobacteria</taxon>
        <taxon>Hyphomicrobiales</taxon>
        <taxon>Chelatococcaceae</taxon>
        <taxon>Chelatococcus</taxon>
    </lineage>
</organism>
<gene>
    <name evidence="2" type="ORF">QNA08_16980</name>
</gene>
<sequence>MAAGNAPSAVSTHEDARTRLHSPDLQSLMRSLRATLTDLDFAHAQELSRLETKRMDARLRGHIIETLRKRHHEHREPYVRELARLQTRMKAALAAA</sequence>
<evidence type="ECO:0008006" key="4">
    <source>
        <dbReference type="Google" id="ProtNLM"/>
    </source>
</evidence>
<keyword evidence="3" id="KW-1185">Reference proteome</keyword>
<dbReference type="EMBL" id="JASJEV010000014">
    <property type="protein sequence ID" value="MDJ1159914.1"/>
    <property type="molecule type" value="Genomic_DNA"/>
</dbReference>
<dbReference type="Proteomes" id="UP001321492">
    <property type="component" value="Unassembled WGS sequence"/>
</dbReference>